<feature type="domain" description="DEP" evidence="3">
    <location>
        <begin position="11"/>
        <end position="87"/>
    </location>
</feature>
<evidence type="ECO:0000256" key="1">
    <source>
        <dbReference type="ARBA" id="ARBA00022700"/>
    </source>
</evidence>
<dbReference type="GO" id="GO:0009968">
    <property type="term" value="P:negative regulation of signal transduction"/>
    <property type="evidence" value="ECO:0007669"/>
    <property type="project" value="UniProtKB-KW"/>
</dbReference>
<keyword evidence="2" id="KW-0472">Membrane</keyword>
<organism evidence="4">
    <name type="scientific">Octopus bimaculoides</name>
    <name type="common">California two-spotted octopus</name>
    <dbReference type="NCBI Taxonomy" id="37653"/>
    <lineage>
        <taxon>Eukaryota</taxon>
        <taxon>Metazoa</taxon>
        <taxon>Spiralia</taxon>
        <taxon>Lophotrochozoa</taxon>
        <taxon>Mollusca</taxon>
        <taxon>Cephalopoda</taxon>
        <taxon>Coleoidea</taxon>
        <taxon>Octopodiformes</taxon>
        <taxon>Octopoda</taxon>
        <taxon>Incirrata</taxon>
        <taxon>Octopodidae</taxon>
        <taxon>Octopus</taxon>
    </lineage>
</organism>
<proteinExistence type="predicted"/>
<sequence>MEQLVKQMSDPNNGIQVRTQKQFLTTIPKAFTGSDLIDWLMKKLDITELNEVYHLASLLCHYGYIFPITDTKSLSVKEDGSLYRFQCPYYWPQSDMSADNEAYGKFFLLTEIFLFFYWFYPFTVAMLGHVF</sequence>
<dbReference type="CDD" id="cd04450">
    <property type="entry name" value="DEP_RGS7-like"/>
    <property type="match status" value="1"/>
</dbReference>
<dbReference type="SMART" id="SM00049">
    <property type="entry name" value="DEP"/>
    <property type="match status" value="1"/>
</dbReference>
<protein>
    <recommendedName>
        <fullName evidence="3">DEP domain-containing protein</fullName>
    </recommendedName>
</protein>
<dbReference type="InterPro" id="IPR000591">
    <property type="entry name" value="DEP_dom"/>
</dbReference>
<dbReference type="GO" id="GO:0043005">
    <property type="term" value="C:neuron projection"/>
    <property type="evidence" value="ECO:0007669"/>
    <property type="project" value="TreeGrafter"/>
</dbReference>
<dbReference type="Pfam" id="PF00610">
    <property type="entry name" value="DEP"/>
    <property type="match status" value="1"/>
</dbReference>
<dbReference type="SUPFAM" id="SSF46785">
    <property type="entry name" value="Winged helix' DNA-binding domain"/>
    <property type="match status" value="1"/>
</dbReference>
<evidence type="ECO:0000256" key="2">
    <source>
        <dbReference type="SAM" id="Phobius"/>
    </source>
</evidence>
<dbReference type="GO" id="GO:0005096">
    <property type="term" value="F:GTPase activator activity"/>
    <property type="evidence" value="ECO:0007669"/>
    <property type="project" value="TreeGrafter"/>
</dbReference>
<dbReference type="GO" id="GO:0035556">
    <property type="term" value="P:intracellular signal transduction"/>
    <property type="evidence" value="ECO:0007669"/>
    <property type="project" value="InterPro"/>
</dbReference>
<evidence type="ECO:0000313" key="4">
    <source>
        <dbReference type="EMBL" id="KOF69664.1"/>
    </source>
</evidence>
<dbReference type="GO" id="GO:0008277">
    <property type="term" value="P:regulation of G protein-coupled receptor signaling pathway"/>
    <property type="evidence" value="ECO:0007669"/>
    <property type="project" value="InterPro"/>
</dbReference>
<dbReference type="AlphaFoldDB" id="A0A0L8FYL9"/>
<keyword evidence="2" id="KW-1133">Transmembrane helix</keyword>
<name>A0A0L8FYL9_OCTBM</name>
<dbReference type="STRING" id="37653.A0A0L8FYL9"/>
<dbReference type="InterPro" id="IPR036388">
    <property type="entry name" value="WH-like_DNA-bd_sf"/>
</dbReference>
<dbReference type="EMBL" id="KQ425255">
    <property type="protein sequence ID" value="KOF69664.1"/>
    <property type="molecule type" value="Genomic_DNA"/>
</dbReference>
<keyword evidence="2" id="KW-0812">Transmembrane</keyword>
<dbReference type="InterPro" id="IPR047016">
    <property type="entry name" value="RGS6/7/9/11"/>
</dbReference>
<reference evidence="4" key="1">
    <citation type="submission" date="2015-07" db="EMBL/GenBank/DDBJ databases">
        <title>MeaNS - Measles Nucleotide Surveillance Program.</title>
        <authorList>
            <person name="Tran T."/>
            <person name="Druce J."/>
        </authorList>
    </citation>
    <scope>NUCLEOTIDE SEQUENCE</scope>
    <source>
        <strain evidence="4">UCB-OBI-ISO-001</strain>
        <tissue evidence="4">Gonad</tissue>
    </source>
</reference>
<evidence type="ECO:0000259" key="3">
    <source>
        <dbReference type="PROSITE" id="PS50186"/>
    </source>
</evidence>
<dbReference type="OrthoDB" id="10031689at2759"/>
<dbReference type="InterPro" id="IPR036390">
    <property type="entry name" value="WH_DNA-bd_sf"/>
</dbReference>
<gene>
    <name evidence="4" type="ORF">OCBIM_22004275mg</name>
</gene>
<accession>A0A0L8FYL9</accession>
<dbReference type="PANTHER" id="PTHR45746:SF5">
    <property type="entry name" value="REGULATOR OF G-PROTEIN SIGNALING 7"/>
    <property type="match status" value="1"/>
</dbReference>
<dbReference type="GO" id="GO:0005737">
    <property type="term" value="C:cytoplasm"/>
    <property type="evidence" value="ECO:0007669"/>
    <property type="project" value="TreeGrafter"/>
</dbReference>
<dbReference type="PROSITE" id="PS50186">
    <property type="entry name" value="DEP"/>
    <property type="match status" value="1"/>
</dbReference>
<keyword evidence="1" id="KW-0734">Signal transduction inhibitor</keyword>
<dbReference type="GO" id="GO:0005886">
    <property type="term" value="C:plasma membrane"/>
    <property type="evidence" value="ECO:0007669"/>
    <property type="project" value="TreeGrafter"/>
</dbReference>
<dbReference type="Gene3D" id="1.10.10.10">
    <property type="entry name" value="Winged helix-like DNA-binding domain superfamily/Winged helix DNA-binding domain"/>
    <property type="match status" value="1"/>
</dbReference>
<dbReference type="PANTHER" id="PTHR45746">
    <property type="entry name" value="LP21163P"/>
    <property type="match status" value="1"/>
</dbReference>
<feature type="transmembrane region" description="Helical" evidence="2">
    <location>
        <begin position="106"/>
        <end position="128"/>
    </location>
</feature>